<evidence type="ECO:0000313" key="4">
    <source>
        <dbReference type="Proteomes" id="UP001596337"/>
    </source>
</evidence>
<evidence type="ECO:0000313" key="3">
    <source>
        <dbReference type="EMBL" id="MFC6868905.1"/>
    </source>
</evidence>
<evidence type="ECO:0000256" key="1">
    <source>
        <dbReference type="SAM" id="MobiDB-lite"/>
    </source>
</evidence>
<reference evidence="4" key="1">
    <citation type="journal article" date="2019" name="Int. J. Syst. Evol. Microbiol.">
        <title>The Global Catalogue of Microorganisms (GCM) 10K type strain sequencing project: providing services to taxonomists for standard genome sequencing and annotation.</title>
        <authorList>
            <consortium name="The Broad Institute Genomics Platform"/>
            <consortium name="The Broad Institute Genome Sequencing Center for Infectious Disease"/>
            <person name="Wu L."/>
            <person name="Ma J."/>
        </authorList>
    </citation>
    <scope>NUCLEOTIDE SEQUENCE [LARGE SCALE GENOMIC DNA]</scope>
    <source>
        <strain evidence="4">KCTC 32255</strain>
    </source>
</reference>
<evidence type="ECO:0000259" key="2">
    <source>
        <dbReference type="Pfam" id="PF00239"/>
    </source>
</evidence>
<dbReference type="EMBL" id="JBHSXX010000001">
    <property type="protein sequence ID" value="MFC6868905.1"/>
    <property type="molecule type" value="Genomic_DNA"/>
</dbReference>
<accession>A0ABW2C3G3</accession>
<feature type="domain" description="Resolvase/invertase-type recombinase catalytic" evidence="2">
    <location>
        <begin position="30"/>
        <end position="113"/>
    </location>
</feature>
<dbReference type="InterPro" id="IPR006119">
    <property type="entry name" value="Resolv_N"/>
</dbReference>
<gene>
    <name evidence="3" type="ORF">ACFQGD_17315</name>
</gene>
<dbReference type="InterPro" id="IPR036162">
    <property type="entry name" value="Resolvase-like_N_sf"/>
</dbReference>
<comment type="caution">
    <text evidence="3">The sequence shown here is derived from an EMBL/GenBank/DDBJ whole genome shotgun (WGS) entry which is preliminary data.</text>
</comment>
<sequence>MVFDFLRRNKRRRPESLLAVGVVRNAFAGAQRHAIEKWCDQNGARIIVWVEEDFPFGTPWHRPELENWLTGHPPRRWDVIVAHGMERLTAIDLLEWCRDNGKRLVLAEERGDSDKWLKPSTLAPAEQRTTSLVLPNEVER</sequence>
<dbReference type="Pfam" id="PF00239">
    <property type="entry name" value="Resolvase"/>
    <property type="match status" value="1"/>
</dbReference>
<dbReference type="Proteomes" id="UP001596337">
    <property type="component" value="Unassembled WGS sequence"/>
</dbReference>
<feature type="region of interest" description="Disordered" evidence="1">
    <location>
        <begin position="116"/>
        <end position="140"/>
    </location>
</feature>
<dbReference type="Gene3D" id="3.40.50.1390">
    <property type="entry name" value="Resolvase, N-terminal catalytic domain"/>
    <property type="match status" value="1"/>
</dbReference>
<keyword evidence="4" id="KW-1185">Reference proteome</keyword>
<protein>
    <submittedName>
        <fullName evidence="3">Recombinase family protein</fullName>
    </submittedName>
</protein>
<proteinExistence type="predicted"/>
<dbReference type="RefSeq" id="WP_345397028.1">
    <property type="nucleotide sequence ID" value="NZ_BAABLA010000026.1"/>
</dbReference>
<organism evidence="3 4">
    <name type="scientific">Haloechinothrix salitolerans</name>
    <dbReference type="NCBI Taxonomy" id="926830"/>
    <lineage>
        <taxon>Bacteria</taxon>
        <taxon>Bacillati</taxon>
        <taxon>Actinomycetota</taxon>
        <taxon>Actinomycetes</taxon>
        <taxon>Pseudonocardiales</taxon>
        <taxon>Pseudonocardiaceae</taxon>
        <taxon>Haloechinothrix</taxon>
    </lineage>
</organism>
<dbReference type="SUPFAM" id="SSF53041">
    <property type="entry name" value="Resolvase-like"/>
    <property type="match status" value="1"/>
</dbReference>
<name>A0ABW2C3G3_9PSEU</name>